<name>A0A538U8P2_UNCEI</name>
<keyword evidence="4 6" id="KW-1133">Transmembrane helix</keyword>
<proteinExistence type="inferred from homology"/>
<accession>A0A538U8P2</accession>
<evidence type="ECO:0000256" key="3">
    <source>
        <dbReference type="ARBA" id="ARBA00022692"/>
    </source>
</evidence>
<reference evidence="7 8" key="1">
    <citation type="journal article" date="2019" name="Nat. Microbiol.">
        <title>Mediterranean grassland soil C-N compound turnover is dependent on rainfall and depth, and is mediated by genomically divergent microorganisms.</title>
        <authorList>
            <person name="Diamond S."/>
            <person name="Andeer P.F."/>
            <person name="Li Z."/>
            <person name="Crits-Christoph A."/>
            <person name="Burstein D."/>
            <person name="Anantharaman K."/>
            <person name="Lane K.R."/>
            <person name="Thomas B.C."/>
            <person name="Pan C."/>
            <person name="Northen T.R."/>
            <person name="Banfield J.F."/>
        </authorList>
    </citation>
    <scope>NUCLEOTIDE SEQUENCE [LARGE SCALE GENOMIC DNA]</scope>
    <source>
        <strain evidence="7">WS_10</strain>
    </source>
</reference>
<organism evidence="7 8">
    <name type="scientific">Eiseniibacteriota bacterium</name>
    <dbReference type="NCBI Taxonomy" id="2212470"/>
    <lineage>
        <taxon>Bacteria</taxon>
        <taxon>Candidatus Eiseniibacteriota</taxon>
    </lineage>
</organism>
<dbReference type="PANTHER" id="PTHR21716">
    <property type="entry name" value="TRANSMEMBRANE PROTEIN"/>
    <property type="match status" value="1"/>
</dbReference>
<keyword evidence="5 6" id="KW-0472">Membrane</keyword>
<comment type="similarity">
    <text evidence="2">Belongs to the autoinducer-2 exporter (AI-2E) (TC 2.A.86) family.</text>
</comment>
<evidence type="ECO:0000256" key="1">
    <source>
        <dbReference type="ARBA" id="ARBA00004141"/>
    </source>
</evidence>
<feature type="transmembrane region" description="Helical" evidence="6">
    <location>
        <begin position="20"/>
        <end position="51"/>
    </location>
</feature>
<comment type="caution">
    <text evidence="7">The sequence shown here is derived from an EMBL/GenBank/DDBJ whole genome shotgun (WGS) entry which is preliminary data.</text>
</comment>
<evidence type="ECO:0000313" key="8">
    <source>
        <dbReference type="Proteomes" id="UP000319836"/>
    </source>
</evidence>
<evidence type="ECO:0000256" key="5">
    <source>
        <dbReference type="ARBA" id="ARBA00023136"/>
    </source>
</evidence>
<dbReference type="Proteomes" id="UP000319836">
    <property type="component" value="Unassembled WGS sequence"/>
</dbReference>
<evidence type="ECO:0000313" key="7">
    <source>
        <dbReference type="EMBL" id="TMQ72230.1"/>
    </source>
</evidence>
<sequence>MSASAPRVRGGAEAGRSALLVVGAVLAVALMWALRSIVMMVTFAMLLAYALDPLVGRVARLPWLRGGRLPRPLAAGLVMAGLVAIAVWTAIVVTPQLASEVVSLFTGLPERLQILVSQLSDQANEAGYGGAIGPMVRQFQAALPQIQSWLLSWLGKIFGNALQLAGLVVLPVLAFYLLAERGAVQASMLRFIPADAHRQVQRIGGAVDRALASYVRGQAIVCAVSGASMTVWLTVLGVSHALLLGFLVALAEILPFLGFWIAATAIVLIALGESPLRAAMALGIYILSNTMIGLLVTPRVMGRHLKLHPFVVTVSVLAGGELLGPPGVLLALPAAAIAQAIVELYASSGEFDARSGEADARPRR</sequence>
<feature type="transmembrane region" description="Helical" evidence="6">
    <location>
        <begin position="278"/>
        <end position="297"/>
    </location>
</feature>
<dbReference type="GO" id="GO:0055085">
    <property type="term" value="P:transmembrane transport"/>
    <property type="evidence" value="ECO:0007669"/>
    <property type="project" value="TreeGrafter"/>
</dbReference>
<dbReference type="InterPro" id="IPR002549">
    <property type="entry name" value="AI-2E-like"/>
</dbReference>
<feature type="transmembrane region" description="Helical" evidence="6">
    <location>
        <begin position="72"/>
        <end position="93"/>
    </location>
</feature>
<comment type="subcellular location">
    <subcellularLocation>
        <location evidence="1">Membrane</location>
        <topology evidence="1">Multi-pass membrane protein</topology>
    </subcellularLocation>
</comment>
<protein>
    <submittedName>
        <fullName evidence="7">AI-2E family transporter</fullName>
    </submittedName>
</protein>
<dbReference type="PANTHER" id="PTHR21716:SF62">
    <property type="entry name" value="TRANSPORT PROTEIN YDBI-RELATED"/>
    <property type="match status" value="1"/>
</dbReference>
<feature type="transmembrane region" description="Helical" evidence="6">
    <location>
        <begin position="157"/>
        <end position="179"/>
    </location>
</feature>
<gene>
    <name evidence="7" type="ORF">E6K80_03315</name>
</gene>
<keyword evidence="3 6" id="KW-0812">Transmembrane</keyword>
<feature type="transmembrane region" description="Helical" evidence="6">
    <location>
        <begin position="253"/>
        <end position="271"/>
    </location>
</feature>
<evidence type="ECO:0000256" key="2">
    <source>
        <dbReference type="ARBA" id="ARBA00009773"/>
    </source>
</evidence>
<evidence type="ECO:0000256" key="6">
    <source>
        <dbReference type="SAM" id="Phobius"/>
    </source>
</evidence>
<evidence type="ECO:0000256" key="4">
    <source>
        <dbReference type="ARBA" id="ARBA00022989"/>
    </source>
</evidence>
<dbReference type="GO" id="GO:0016020">
    <property type="term" value="C:membrane"/>
    <property type="evidence" value="ECO:0007669"/>
    <property type="project" value="UniProtKB-SubCell"/>
</dbReference>
<dbReference type="AlphaFoldDB" id="A0A538U8P2"/>
<dbReference type="EMBL" id="VBPA01000072">
    <property type="protein sequence ID" value="TMQ72230.1"/>
    <property type="molecule type" value="Genomic_DNA"/>
</dbReference>
<feature type="transmembrane region" description="Helical" evidence="6">
    <location>
        <begin position="219"/>
        <end position="247"/>
    </location>
</feature>
<dbReference type="Pfam" id="PF01594">
    <property type="entry name" value="AI-2E_transport"/>
    <property type="match status" value="1"/>
</dbReference>